<dbReference type="EMBL" id="CP063406">
    <property type="protein sequence ID" value="QSZ31546.1"/>
    <property type="molecule type" value="Genomic_DNA"/>
</dbReference>
<dbReference type="Proteomes" id="UP000672032">
    <property type="component" value="Chromosome 2"/>
</dbReference>
<proteinExistence type="predicted"/>
<keyword evidence="3" id="KW-1185">Reference proteome</keyword>
<evidence type="ECO:0000313" key="3">
    <source>
        <dbReference type="Proteomes" id="UP000672032"/>
    </source>
</evidence>
<evidence type="ECO:0000256" key="1">
    <source>
        <dbReference type="SAM" id="SignalP"/>
    </source>
</evidence>
<feature type="signal peptide" evidence="1">
    <location>
        <begin position="1"/>
        <end position="26"/>
    </location>
</feature>
<dbReference type="AlphaFoldDB" id="A0A8A3P6X5"/>
<accession>A0A8A3P6X5</accession>
<evidence type="ECO:0008006" key="4">
    <source>
        <dbReference type="Google" id="ProtNLM"/>
    </source>
</evidence>
<reference evidence="2" key="1">
    <citation type="submission" date="2020-10" db="EMBL/GenBank/DDBJ databases">
        <title>Genome Sequence of Monilinia vaccinii-corymbosi Sheds Light on Mummy Berry Disease Infection of Blueberry and Mating Type.</title>
        <authorList>
            <person name="Yow A.G."/>
            <person name="Zhang Y."/>
            <person name="Bansal K."/>
            <person name="Eacker S.M."/>
            <person name="Sullivan S."/>
            <person name="Liachko I."/>
            <person name="Cubeta M.A."/>
            <person name="Rollins J.A."/>
            <person name="Ashrafi H."/>
        </authorList>
    </citation>
    <scope>NUCLEOTIDE SEQUENCE</scope>
    <source>
        <strain evidence="2">RL-1</strain>
    </source>
</reference>
<name>A0A8A3P6X5_9HELO</name>
<protein>
    <recommendedName>
        <fullName evidence="4">Cell wall protein</fullName>
    </recommendedName>
</protein>
<keyword evidence="1" id="KW-0732">Signal</keyword>
<evidence type="ECO:0000313" key="2">
    <source>
        <dbReference type="EMBL" id="QSZ31546.1"/>
    </source>
</evidence>
<sequence length="285" mass="29929">MQYSNLFVSALLSTAVAGMAMSGNEAAPMGMDMGGSKNLTEEQTCKKILVLNALVSLANNQSRLDALTGNNTAREQAIQAKAKTASTMLTELQSNSTLTAHCVVIDAALEVNATCTEEFLLQKFVDFAANDTLVSQAVNKNATTAAEVQRQATAAKSKIAELQSNATLQAACPAVFMVDECKMLVALKKFAALGMDQKKLDKLAQGNEDKLVSVKSAAGVAGMQLMTLEANTTLVEGCKKMGISVDDTSSKEKSSSSTSKSIANMNRVSVSALFIGVLAMGMAMM</sequence>
<gene>
    <name evidence="2" type="ORF">DSL72_001113</name>
</gene>
<dbReference type="OrthoDB" id="5243723at2759"/>
<organism evidence="2 3">
    <name type="scientific">Monilinia vaccinii-corymbosi</name>
    <dbReference type="NCBI Taxonomy" id="61207"/>
    <lineage>
        <taxon>Eukaryota</taxon>
        <taxon>Fungi</taxon>
        <taxon>Dikarya</taxon>
        <taxon>Ascomycota</taxon>
        <taxon>Pezizomycotina</taxon>
        <taxon>Leotiomycetes</taxon>
        <taxon>Helotiales</taxon>
        <taxon>Sclerotiniaceae</taxon>
        <taxon>Monilinia</taxon>
    </lineage>
</organism>
<feature type="chain" id="PRO_5032792921" description="Cell wall protein" evidence="1">
    <location>
        <begin position="27"/>
        <end position="285"/>
    </location>
</feature>